<dbReference type="RefSeq" id="WP_136928358.1">
    <property type="nucleotide sequence ID" value="NZ_SSMQ01000006.1"/>
</dbReference>
<organism evidence="1 2">
    <name type="scientific">Polyangium fumosum</name>
    <dbReference type="NCBI Taxonomy" id="889272"/>
    <lineage>
        <taxon>Bacteria</taxon>
        <taxon>Pseudomonadati</taxon>
        <taxon>Myxococcota</taxon>
        <taxon>Polyangia</taxon>
        <taxon>Polyangiales</taxon>
        <taxon>Polyangiaceae</taxon>
        <taxon>Polyangium</taxon>
    </lineage>
</organism>
<sequence>MDLPAEPRVRWILHRAAALIEQGAEPVRGLVLPNADSFPDPFDGSPNAVAKLLARVQALAGLSDLTVELTFVTPEGETMSTGCGSGACGPGGKIEARLDRVGRRPDGSYVVAVGTGEVRDPVVLTTALVRSVACMFMTEADAYDGLSATEREPVTDLAGVLLGFGVLLANGSHVVVKGCGGAKIHSATRLSTNELTLALAMFCKLFGTDGRIAARHLDPVPRERFAESETWARANAAVVRRLREDPDGIRSDAFVLDQAEGWISRLFSFGRGKRAPTAEETLSELERSMRVTTPKKTVDPERAKKLAELRALVDETLEGQ</sequence>
<evidence type="ECO:0000313" key="2">
    <source>
        <dbReference type="Proteomes" id="UP000309215"/>
    </source>
</evidence>
<name>A0A4U1JIM3_9BACT</name>
<reference evidence="1 2" key="1">
    <citation type="submission" date="2019-04" db="EMBL/GenBank/DDBJ databases">
        <authorList>
            <person name="Li Y."/>
            <person name="Wang J."/>
        </authorList>
    </citation>
    <scope>NUCLEOTIDE SEQUENCE [LARGE SCALE GENOMIC DNA]</scope>
    <source>
        <strain evidence="1 2">DSM 14668</strain>
    </source>
</reference>
<dbReference type="Proteomes" id="UP000309215">
    <property type="component" value="Unassembled WGS sequence"/>
</dbReference>
<keyword evidence="2" id="KW-1185">Reference proteome</keyword>
<proteinExistence type="predicted"/>
<dbReference type="OrthoDB" id="2041998at2"/>
<dbReference type="AlphaFoldDB" id="A0A4U1JIM3"/>
<accession>A0A4U1JIM3</accession>
<comment type="caution">
    <text evidence="1">The sequence shown here is derived from an EMBL/GenBank/DDBJ whole genome shotgun (WGS) entry which is preliminary data.</text>
</comment>
<dbReference type="EMBL" id="SSMQ01000006">
    <property type="protein sequence ID" value="TKD10394.1"/>
    <property type="molecule type" value="Genomic_DNA"/>
</dbReference>
<protein>
    <submittedName>
        <fullName evidence="1">Uncharacterized protein</fullName>
    </submittedName>
</protein>
<gene>
    <name evidence="1" type="ORF">E8A74_08060</name>
</gene>
<evidence type="ECO:0000313" key="1">
    <source>
        <dbReference type="EMBL" id="TKD10394.1"/>
    </source>
</evidence>